<evidence type="ECO:0000256" key="1">
    <source>
        <dbReference type="SAM" id="Phobius"/>
    </source>
</evidence>
<organism evidence="2">
    <name type="scientific">Siphoviridae sp. ctDXu9</name>
    <dbReference type="NCBI Taxonomy" id="2825387"/>
    <lineage>
        <taxon>Viruses</taxon>
        <taxon>Duplodnaviria</taxon>
        <taxon>Heunggongvirae</taxon>
        <taxon>Uroviricota</taxon>
        <taxon>Caudoviricetes</taxon>
    </lineage>
</organism>
<proteinExistence type="predicted"/>
<reference evidence="2" key="1">
    <citation type="journal article" date="2021" name="Proc. Natl. Acad. Sci. U.S.A.">
        <title>A Catalog of Tens of Thousands of Viruses from Human Metagenomes Reveals Hidden Associations with Chronic Diseases.</title>
        <authorList>
            <person name="Tisza M.J."/>
            <person name="Buck C.B."/>
        </authorList>
    </citation>
    <scope>NUCLEOTIDE SEQUENCE</scope>
    <source>
        <strain evidence="2">CtDXu9</strain>
    </source>
</reference>
<name>A0A8S5VCR8_9CAUD</name>
<dbReference type="EMBL" id="BK016244">
    <property type="protein sequence ID" value="DAG04501.1"/>
    <property type="molecule type" value="Genomic_DNA"/>
</dbReference>
<accession>A0A8S5VCR8</accession>
<keyword evidence="1" id="KW-0812">Transmembrane</keyword>
<feature type="transmembrane region" description="Helical" evidence="1">
    <location>
        <begin position="27"/>
        <end position="51"/>
    </location>
</feature>
<sequence length="57" mass="6237">MTGILLIIVSLLALALSWIVTCVIIKLITLCFGVAFSWLIATGIWLVFLLLKSVFGK</sequence>
<protein>
    <submittedName>
        <fullName evidence="2">Uncharacterized protein</fullName>
    </submittedName>
</protein>
<evidence type="ECO:0000313" key="2">
    <source>
        <dbReference type="EMBL" id="DAG04501.1"/>
    </source>
</evidence>
<keyword evidence="1" id="KW-0472">Membrane</keyword>
<keyword evidence="1" id="KW-1133">Transmembrane helix</keyword>